<dbReference type="KEGG" id="smo:SELMODRAFT_415696"/>
<dbReference type="Gramene" id="EFJ23165">
    <property type="protein sequence ID" value="EFJ23165"/>
    <property type="gene ID" value="SELMODRAFT_415696"/>
</dbReference>
<dbReference type="SUPFAM" id="SSF81383">
    <property type="entry name" value="F-box domain"/>
    <property type="match status" value="1"/>
</dbReference>
<feature type="domain" description="F-box" evidence="1">
    <location>
        <begin position="8"/>
        <end position="39"/>
    </location>
</feature>
<protein>
    <recommendedName>
        <fullName evidence="1">F-box domain-containing protein</fullName>
    </recommendedName>
</protein>
<dbReference type="InterPro" id="IPR036047">
    <property type="entry name" value="F-box-like_dom_sf"/>
</dbReference>
<dbReference type="GO" id="GO:0004842">
    <property type="term" value="F:ubiquitin-protein transferase activity"/>
    <property type="evidence" value="ECO:0000318"/>
    <property type="project" value="GO_Central"/>
</dbReference>
<dbReference type="EMBL" id="GL377593">
    <property type="protein sequence ID" value="EFJ23165.1"/>
    <property type="molecule type" value="Genomic_DNA"/>
</dbReference>
<evidence type="ECO:0000259" key="1">
    <source>
        <dbReference type="Pfam" id="PF12937"/>
    </source>
</evidence>
<dbReference type="HOGENOM" id="CLU_807518_0_0_1"/>
<dbReference type="GO" id="GO:0031146">
    <property type="term" value="P:SCF-dependent proteasomal ubiquitin-dependent protein catabolic process"/>
    <property type="evidence" value="ECO:0000318"/>
    <property type="project" value="GO_Central"/>
</dbReference>
<reference evidence="2 3" key="1">
    <citation type="journal article" date="2011" name="Science">
        <title>The Selaginella genome identifies genetic changes associated with the evolution of vascular plants.</title>
        <authorList>
            <person name="Banks J.A."/>
            <person name="Nishiyama T."/>
            <person name="Hasebe M."/>
            <person name="Bowman J.L."/>
            <person name="Gribskov M."/>
            <person name="dePamphilis C."/>
            <person name="Albert V.A."/>
            <person name="Aono N."/>
            <person name="Aoyama T."/>
            <person name="Ambrose B.A."/>
            <person name="Ashton N.W."/>
            <person name="Axtell M.J."/>
            <person name="Barker E."/>
            <person name="Barker M.S."/>
            <person name="Bennetzen J.L."/>
            <person name="Bonawitz N.D."/>
            <person name="Chapple C."/>
            <person name="Cheng C."/>
            <person name="Correa L.G."/>
            <person name="Dacre M."/>
            <person name="DeBarry J."/>
            <person name="Dreyer I."/>
            <person name="Elias M."/>
            <person name="Engstrom E.M."/>
            <person name="Estelle M."/>
            <person name="Feng L."/>
            <person name="Finet C."/>
            <person name="Floyd S.K."/>
            <person name="Frommer W.B."/>
            <person name="Fujita T."/>
            <person name="Gramzow L."/>
            <person name="Gutensohn M."/>
            <person name="Harholt J."/>
            <person name="Hattori M."/>
            <person name="Heyl A."/>
            <person name="Hirai T."/>
            <person name="Hiwatashi Y."/>
            <person name="Ishikawa M."/>
            <person name="Iwata M."/>
            <person name="Karol K.G."/>
            <person name="Koehler B."/>
            <person name="Kolukisaoglu U."/>
            <person name="Kubo M."/>
            <person name="Kurata T."/>
            <person name="Lalonde S."/>
            <person name="Li K."/>
            <person name="Li Y."/>
            <person name="Litt A."/>
            <person name="Lyons E."/>
            <person name="Manning G."/>
            <person name="Maruyama T."/>
            <person name="Michael T.P."/>
            <person name="Mikami K."/>
            <person name="Miyazaki S."/>
            <person name="Morinaga S."/>
            <person name="Murata T."/>
            <person name="Mueller-Roeber B."/>
            <person name="Nelson D.R."/>
            <person name="Obara M."/>
            <person name="Oguri Y."/>
            <person name="Olmstead R.G."/>
            <person name="Onodera N."/>
            <person name="Petersen B.L."/>
            <person name="Pils B."/>
            <person name="Prigge M."/>
            <person name="Rensing S.A."/>
            <person name="Riano-Pachon D.M."/>
            <person name="Roberts A.W."/>
            <person name="Sato Y."/>
            <person name="Scheller H.V."/>
            <person name="Schulz B."/>
            <person name="Schulz C."/>
            <person name="Shakirov E.V."/>
            <person name="Shibagaki N."/>
            <person name="Shinohara N."/>
            <person name="Shippen D.E."/>
            <person name="Soerensen I."/>
            <person name="Sotooka R."/>
            <person name="Sugimoto N."/>
            <person name="Sugita M."/>
            <person name="Sumikawa N."/>
            <person name="Tanurdzic M."/>
            <person name="Theissen G."/>
            <person name="Ulvskov P."/>
            <person name="Wakazuki S."/>
            <person name="Weng J.K."/>
            <person name="Willats W.W."/>
            <person name="Wipf D."/>
            <person name="Wolf P.G."/>
            <person name="Yang L."/>
            <person name="Zimmer A.D."/>
            <person name="Zhu Q."/>
            <person name="Mitros T."/>
            <person name="Hellsten U."/>
            <person name="Loque D."/>
            <person name="Otillar R."/>
            <person name="Salamov A."/>
            <person name="Schmutz J."/>
            <person name="Shapiro H."/>
            <person name="Lindquist E."/>
            <person name="Lucas S."/>
            <person name="Rokhsar D."/>
            <person name="Grigoriev I.V."/>
        </authorList>
    </citation>
    <scope>NUCLEOTIDE SEQUENCE [LARGE SCALE GENOMIC DNA]</scope>
</reference>
<dbReference type="InterPro" id="IPR050796">
    <property type="entry name" value="SCF_F-box_component"/>
</dbReference>
<dbReference type="Gene3D" id="1.20.1280.50">
    <property type="match status" value="1"/>
</dbReference>
<dbReference type="AlphaFoldDB" id="D8RWY4"/>
<dbReference type="PANTHER" id="PTHR31672">
    <property type="entry name" value="BNACNNG10540D PROTEIN"/>
    <property type="match status" value="1"/>
</dbReference>
<dbReference type="InParanoid" id="D8RWY4"/>
<dbReference type="SUPFAM" id="SSF50965">
    <property type="entry name" value="Galactose oxidase, central domain"/>
    <property type="match status" value="1"/>
</dbReference>
<gene>
    <name evidence="2" type="ORF">SELMODRAFT_415696</name>
</gene>
<dbReference type="Proteomes" id="UP000001514">
    <property type="component" value="Unassembled WGS sequence"/>
</dbReference>
<evidence type="ECO:0000313" key="3">
    <source>
        <dbReference type="Proteomes" id="UP000001514"/>
    </source>
</evidence>
<dbReference type="FunCoup" id="D8RWY4">
    <property type="interactions" value="133"/>
</dbReference>
<dbReference type="PANTHER" id="PTHR31672:SF2">
    <property type="entry name" value="F-BOX DOMAIN-CONTAINING PROTEIN"/>
    <property type="match status" value="1"/>
</dbReference>
<dbReference type="InterPro" id="IPR011043">
    <property type="entry name" value="Gal_Oxase/kelch_b-propeller"/>
</dbReference>
<name>D8RWY4_SELML</name>
<dbReference type="InterPro" id="IPR001810">
    <property type="entry name" value="F-box_dom"/>
</dbReference>
<dbReference type="Pfam" id="PF12937">
    <property type="entry name" value="F-box-like"/>
    <property type="match status" value="1"/>
</dbReference>
<sequence length="336" mass="39206">MGRGRSQCDIPDELLDEVFIRLPLQWIVTARSVCRRWRRKLCCKSFLAKHDLHGPQQRWIIVDYFLNSKGFLGAFNTVDRKWLAIPVLLPPRTRNLSLLCGSQGFLCFLDRQKLHARHVHLCNPVTKQWLKVPLPRSISPLHLHLRIYGTRGSNHFKLLMLDQTCDLVPVASLYDSRTRKWRPLNQALAASFFSLWDNLVLSSNGIYDLEKEEWRLSVQIPRFRASSLLLRRDGGIFKARVLVAKIKLFQLSMESMRDELVAESPGGMLPQGSTPKPWCFFDELDNVWIVSRWMPAIFMYEASSEQWRKFDYKWSGFEDRGIAECCNLSFHQFPHA</sequence>
<keyword evidence="3" id="KW-1185">Reference proteome</keyword>
<evidence type="ECO:0000313" key="2">
    <source>
        <dbReference type="EMBL" id="EFJ23165.1"/>
    </source>
</evidence>
<proteinExistence type="predicted"/>
<accession>D8RWY4</accession>
<organism evidence="3">
    <name type="scientific">Selaginella moellendorffii</name>
    <name type="common">Spikemoss</name>
    <dbReference type="NCBI Taxonomy" id="88036"/>
    <lineage>
        <taxon>Eukaryota</taxon>
        <taxon>Viridiplantae</taxon>
        <taxon>Streptophyta</taxon>
        <taxon>Embryophyta</taxon>
        <taxon>Tracheophyta</taxon>
        <taxon>Lycopodiopsida</taxon>
        <taxon>Selaginellales</taxon>
        <taxon>Selaginellaceae</taxon>
        <taxon>Selaginella</taxon>
    </lineage>
</organism>